<feature type="signal peptide" evidence="2">
    <location>
        <begin position="1"/>
        <end position="22"/>
    </location>
</feature>
<dbReference type="Gene3D" id="3.20.20.80">
    <property type="entry name" value="Glycosidases"/>
    <property type="match status" value="1"/>
</dbReference>
<organism evidence="3 4">
    <name type="scientific">Streptomyces tuirus</name>
    <dbReference type="NCBI Taxonomy" id="68278"/>
    <lineage>
        <taxon>Bacteria</taxon>
        <taxon>Bacillati</taxon>
        <taxon>Actinomycetota</taxon>
        <taxon>Actinomycetes</taxon>
        <taxon>Kitasatosporales</taxon>
        <taxon>Streptomycetaceae</taxon>
        <taxon>Streptomyces</taxon>
    </lineage>
</organism>
<feature type="chain" id="PRO_5037670970" evidence="2">
    <location>
        <begin position="23"/>
        <end position="567"/>
    </location>
</feature>
<keyword evidence="2" id="KW-0732">Signal</keyword>
<reference evidence="3 4" key="1">
    <citation type="submission" date="2021-04" db="EMBL/GenBank/DDBJ databases">
        <title>Characterization of the biosynthetic gene cluster of new lipopeptides with antitumor activity in the genome of the marine Streptomyces PHM034.</title>
        <authorList>
            <person name="Ceniceros A."/>
            <person name="Canedo L."/>
            <person name="Mendez C."/>
            <person name="Olano C."/>
            <person name="Schleissner C."/>
            <person name="Cuevas C."/>
            <person name="De La Calle F."/>
            <person name="Salas J.A."/>
        </authorList>
    </citation>
    <scope>NUCLEOTIDE SEQUENCE [LARGE SCALE GENOMIC DNA]</scope>
    <source>
        <strain evidence="3 4">PHM034</strain>
    </source>
</reference>
<feature type="region of interest" description="Disordered" evidence="1">
    <location>
        <begin position="536"/>
        <end position="567"/>
    </location>
</feature>
<name>A0A941FIF6_9ACTN</name>
<evidence type="ECO:0000256" key="2">
    <source>
        <dbReference type="SAM" id="SignalP"/>
    </source>
</evidence>
<feature type="region of interest" description="Disordered" evidence="1">
    <location>
        <begin position="22"/>
        <end position="43"/>
    </location>
</feature>
<comment type="caution">
    <text evidence="3">The sequence shown here is derived from an EMBL/GenBank/DDBJ whole genome shotgun (WGS) entry which is preliminary data.</text>
</comment>
<feature type="compositionally biased region" description="Polar residues" evidence="1">
    <location>
        <begin position="546"/>
        <end position="567"/>
    </location>
</feature>
<dbReference type="AlphaFoldDB" id="A0A941FIF6"/>
<dbReference type="SUPFAM" id="SSF51445">
    <property type="entry name" value="(Trans)glycosidases"/>
    <property type="match status" value="1"/>
</dbReference>
<dbReference type="InterPro" id="IPR017853">
    <property type="entry name" value="GH"/>
</dbReference>
<proteinExistence type="predicted"/>
<evidence type="ECO:0000313" key="3">
    <source>
        <dbReference type="EMBL" id="MBR8640587.1"/>
    </source>
</evidence>
<protein>
    <submittedName>
        <fullName evidence="3">DUF4978 domain-containing protein</fullName>
    </submittedName>
</protein>
<evidence type="ECO:0000313" key="4">
    <source>
        <dbReference type="Proteomes" id="UP000682308"/>
    </source>
</evidence>
<sequence>MARRHLAAAFLLPAGLLATALAPSPEHPTTPVGRQAGAEREAAPVSYVDTSKKTYDKHTLMVDGKPFFHSGVQFRYEHHKYTKGWTDAQLEPVMKMISEDGFDVVNIPIWWSQVEPEKGKFRWRDIDRYLDWSEKYGLKLELLWFGHESTGHSIKERLPEYATRDFEYVLKKDGTPLTRDGHKLLDKTDPDLLEREKYVLGRLMDHVAERDTRHTMVGAQILNEPNVANMQWGASADRSYSPTSNARWEKGGWTDAAAFRKDVLLDYLTELGRVVKASDHSVYTRVNTVGDAEPVTENEALRAKGEQTIDFFGDDPYSTDVDRLYGYGADRFWAQGGNFPMIMENFAGHPDADVHKFNAVAGNTAYNLYAATDSYAETGSSNLGLYDFDPETHEVKRKAVSHRVARLNRTLGKIATDLASRAPVERGGSTLQTFNRKAATTVDDLTKPLDGVDVTFSTDQAAQGVAVRRGPAELALTSTAEATYRIPGSFGAPRSVETGYYNADDRWVRKGKKRYSTPNGNLTVQLAPGEAVRVLTHPGKQPPSPASTRAPSGATPTAISSRRTAAR</sequence>
<accession>A0A941FIF6</accession>
<dbReference type="EMBL" id="JAGTPG010000002">
    <property type="protein sequence ID" value="MBR8640587.1"/>
    <property type="molecule type" value="Genomic_DNA"/>
</dbReference>
<evidence type="ECO:0000256" key="1">
    <source>
        <dbReference type="SAM" id="MobiDB-lite"/>
    </source>
</evidence>
<keyword evidence="4" id="KW-1185">Reference proteome</keyword>
<dbReference type="Proteomes" id="UP000682308">
    <property type="component" value="Unassembled WGS sequence"/>
</dbReference>
<gene>
    <name evidence="3" type="ORF">KEF29_17835</name>
</gene>